<accession>A0A511D697</accession>
<evidence type="ECO:0000313" key="2">
    <source>
        <dbReference type="Proteomes" id="UP000321328"/>
    </source>
</evidence>
<proteinExistence type="predicted"/>
<protein>
    <submittedName>
        <fullName evidence="1">Uncharacterized protein</fullName>
    </submittedName>
</protein>
<sequence length="40" mass="4721">MYIEVKHRVTDWAVAKECMSNVMSRVAPAREDGKLVWIYH</sequence>
<reference evidence="1 2" key="1">
    <citation type="submission" date="2019-07" db="EMBL/GenBank/DDBJ databases">
        <title>Whole genome shotgun sequence of Pseudonocardia asaccharolytica NBRC 16224.</title>
        <authorList>
            <person name="Hosoyama A."/>
            <person name="Uohara A."/>
            <person name="Ohji S."/>
            <person name="Ichikawa N."/>
        </authorList>
    </citation>
    <scope>NUCLEOTIDE SEQUENCE [LARGE SCALE GENOMIC DNA]</scope>
    <source>
        <strain evidence="1 2">NBRC 16224</strain>
    </source>
</reference>
<gene>
    <name evidence="1" type="ORF">PA7_29610</name>
</gene>
<dbReference type="EMBL" id="BJVI01000031">
    <property type="protein sequence ID" value="GEL19124.1"/>
    <property type="molecule type" value="Genomic_DNA"/>
</dbReference>
<name>A0A511D697_9PSEU</name>
<dbReference type="RefSeq" id="WP_261763858.1">
    <property type="nucleotide sequence ID" value="NZ_AUII01000022.1"/>
</dbReference>
<dbReference type="AlphaFoldDB" id="A0A511D697"/>
<dbReference type="STRING" id="1123024.GCA_000423625_03838"/>
<organism evidence="1 2">
    <name type="scientific">Pseudonocardia asaccharolytica DSM 44247 = NBRC 16224</name>
    <dbReference type="NCBI Taxonomy" id="1123024"/>
    <lineage>
        <taxon>Bacteria</taxon>
        <taxon>Bacillati</taxon>
        <taxon>Actinomycetota</taxon>
        <taxon>Actinomycetes</taxon>
        <taxon>Pseudonocardiales</taxon>
        <taxon>Pseudonocardiaceae</taxon>
        <taxon>Pseudonocardia</taxon>
    </lineage>
</organism>
<comment type="caution">
    <text evidence="1">The sequence shown here is derived from an EMBL/GenBank/DDBJ whole genome shotgun (WGS) entry which is preliminary data.</text>
</comment>
<evidence type="ECO:0000313" key="1">
    <source>
        <dbReference type="EMBL" id="GEL19124.1"/>
    </source>
</evidence>
<keyword evidence="2" id="KW-1185">Reference proteome</keyword>
<dbReference type="Proteomes" id="UP000321328">
    <property type="component" value="Unassembled WGS sequence"/>
</dbReference>